<feature type="transmembrane region" description="Helical" evidence="12">
    <location>
        <begin position="182"/>
        <end position="206"/>
    </location>
</feature>
<evidence type="ECO:0000256" key="10">
    <source>
        <dbReference type="ARBA" id="ARBA00023136"/>
    </source>
</evidence>
<dbReference type="PANTHER" id="PTHR11537">
    <property type="entry name" value="VOLTAGE-GATED POTASSIUM CHANNEL"/>
    <property type="match status" value="1"/>
</dbReference>
<dbReference type="EMBL" id="JBJIAA010000002">
    <property type="protein sequence ID" value="MFL0249359.1"/>
    <property type="molecule type" value="Genomic_DNA"/>
</dbReference>
<evidence type="ECO:0000256" key="8">
    <source>
        <dbReference type="ARBA" id="ARBA00022989"/>
    </source>
</evidence>
<keyword evidence="2" id="KW-0813">Transport</keyword>
<name>A0ABW8TEJ1_9CLOT</name>
<proteinExistence type="predicted"/>
<feature type="domain" description="Ion transport" evidence="13">
    <location>
        <begin position="12"/>
        <end position="210"/>
    </location>
</feature>
<dbReference type="PRINTS" id="PR00169">
    <property type="entry name" value="KCHANNEL"/>
</dbReference>
<evidence type="ECO:0000259" key="13">
    <source>
        <dbReference type="Pfam" id="PF00520"/>
    </source>
</evidence>
<dbReference type="InterPro" id="IPR028325">
    <property type="entry name" value="VG_K_chnl"/>
</dbReference>
<evidence type="ECO:0000256" key="4">
    <source>
        <dbReference type="ARBA" id="ARBA00022692"/>
    </source>
</evidence>
<evidence type="ECO:0000256" key="9">
    <source>
        <dbReference type="ARBA" id="ARBA00023065"/>
    </source>
</evidence>
<comment type="caution">
    <text evidence="14">The sequence shown here is derived from an EMBL/GenBank/DDBJ whole genome shotgun (WGS) entry which is preliminary data.</text>
</comment>
<evidence type="ECO:0000256" key="7">
    <source>
        <dbReference type="ARBA" id="ARBA00022958"/>
    </source>
</evidence>
<evidence type="ECO:0000256" key="3">
    <source>
        <dbReference type="ARBA" id="ARBA00022538"/>
    </source>
</evidence>
<evidence type="ECO:0000256" key="5">
    <source>
        <dbReference type="ARBA" id="ARBA00022826"/>
    </source>
</evidence>
<feature type="transmembrane region" description="Helical" evidence="12">
    <location>
        <begin position="12"/>
        <end position="34"/>
    </location>
</feature>
<keyword evidence="7" id="KW-0630">Potassium</keyword>
<dbReference type="InterPro" id="IPR005821">
    <property type="entry name" value="Ion_trans_dom"/>
</dbReference>
<accession>A0ABW8TEJ1</accession>
<dbReference type="Gene3D" id="1.20.120.350">
    <property type="entry name" value="Voltage-gated potassium channels. Chain C"/>
    <property type="match status" value="1"/>
</dbReference>
<evidence type="ECO:0000313" key="14">
    <source>
        <dbReference type="EMBL" id="MFL0249359.1"/>
    </source>
</evidence>
<evidence type="ECO:0000256" key="12">
    <source>
        <dbReference type="SAM" id="Phobius"/>
    </source>
</evidence>
<dbReference type="Proteomes" id="UP001623592">
    <property type="component" value="Unassembled WGS sequence"/>
</dbReference>
<organism evidence="14 15">
    <name type="scientific">Clostridium neuense</name>
    <dbReference type="NCBI Taxonomy" id="1728934"/>
    <lineage>
        <taxon>Bacteria</taxon>
        <taxon>Bacillati</taxon>
        <taxon>Bacillota</taxon>
        <taxon>Clostridia</taxon>
        <taxon>Eubacteriales</taxon>
        <taxon>Clostridiaceae</taxon>
        <taxon>Clostridium</taxon>
    </lineage>
</organism>
<keyword evidence="15" id="KW-1185">Reference proteome</keyword>
<dbReference type="Gene3D" id="1.10.287.70">
    <property type="match status" value="1"/>
</dbReference>
<evidence type="ECO:0000256" key="11">
    <source>
        <dbReference type="ARBA" id="ARBA00023303"/>
    </source>
</evidence>
<evidence type="ECO:0000256" key="1">
    <source>
        <dbReference type="ARBA" id="ARBA00004141"/>
    </source>
</evidence>
<evidence type="ECO:0000256" key="6">
    <source>
        <dbReference type="ARBA" id="ARBA00022882"/>
    </source>
</evidence>
<feature type="transmembrane region" description="Helical" evidence="12">
    <location>
        <begin position="127"/>
        <end position="145"/>
    </location>
</feature>
<keyword evidence="11 14" id="KW-0407">Ion channel</keyword>
<evidence type="ECO:0000256" key="2">
    <source>
        <dbReference type="ARBA" id="ARBA00022448"/>
    </source>
</evidence>
<keyword evidence="3" id="KW-0633">Potassium transport</keyword>
<keyword evidence="4 12" id="KW-0812">Transmembrane</keyword>
<dbReference type="GO" id="GO:0034220">
    <property type="term" value="P:monoatomic ion transmembrane transport"/>
    <property type="evidence" value="ECO:0007669"/>
    <property type="project" value="UniProtKB-KW"/>
</dbReference>
<keyword evidence="9" id="KW-0406">Ion transport</keyword>
<feature type="transmembrane region" description="Helical" evidence="12">
    <location>
        <begin position="77"/>
        <end position="96"/>
    </location>
</feature>
<dbReference type="Pfam" id="PF00520">
    <property type="entry name" value="Ion_trans"/>
    <property type="match status" value="1"/>
</dbReference>
<reference evidence="14 15" key="1">
    <citation type="submission" date="2024-11" db="EMBL/GenBank/DDBJ databases">
        <authorList>
            <person name="Heng Y.C."/>
            <person name="Lim A.C.H."/>
            <person name="Lee J.K.Y."/>
            <person name="Kittelmann S."/>
        </authorList>
    </citation>
    <scope>NUCLEOTIDE SEQUENCE [LARGE SCALE GENOMIC DNA]</scope>
    <source>
        <strain evidence="14 15">WILCCON 0114</strain>
    </source>
</reference>
<comment type="subcellular location">
    <subcellularLocation>
        <location evidence="1">Membrane</location>
        <topology evidence="1">Multi-pass membrane protein</topology>
    </subcellularLocation>
</comment>
<keyword evidence="10 12" id="KW-0472">Membrane</keyword>
<protein>
    <submittedName>
        <fullName evidence="14">Potassium channel family protein</fullName>
    </submittedName>
</protein>
<keyword evidence="6" id="KW-0851">Voltage-gated channel</keyword>
<sequence length="248" mass="28284">MGIMDKKHLTIIYETAMAFLSIIVAVILILDYSIKLSKEIVYCFNMIDNLVLIIFALDYFIRLYFSKNKKKFFKENIIDLVAIIPLGAIFQAFRIADIFKILKIFRSIVFFAKFRSHINSFIKTNNFGYIIFITIFVLFLGTIGMHLSEGIPLGNALWLSFVTITTVGYGDLSPSTTSGKLIAGFLMITGIGFLSMLTGTISTYFLSKNRNKSYKYQVIENIKEELDNFDKLSDKDVDNICKVLKSLK</sequence>
<gene>
    <name evidence="14" type="ORF">ACJDT4_02915</name>
</gene>
<dbReference type="RefSeq" id="WP_406786029.1">
    <property type="nucleotide sequence ID" value="NZ_JBJIAA010000002.1"/>
</dbReference>
<dbReference type="PANTHER" id="PTHR11537:SF254">
    <property type="entry name" value="POTASSIUM VOLTAGE-GATED CHANNEL PROTEIN SHAB"/>
    <property type="match status" value="1"/>
</dbReference>
<dbReference type="SUPFAM" id="SSF81324">
    <property type="entry name" value="Voltage-gated potassium channels"/>
    <property type="match status" value="1"/>
</dbReference>
<evidence type="ECO:0000313" key="15">
    <source>
        <dbReference type="Proteomes" id="UP001623592"/>
    </source>
</evidence>
<dbReference type="InterPro" id="IPR027359">
    <property type="entry name" value="Volt_channel_dom_sf"/>
</dbReference>
<keyword evidence="8 12" id="KW-1133">Transmembrane helix</keyword>
<feature type="transmembrane region" description="Helical" evidence="12">
    <location>
        <begin position="46"/>
        <end position="65"/>
    </location>
</feature>
<keyword evidence="5" id="KW-0631">Potassium channel</keyword>